<feature type="binding site" evidence="11">
    <location>
        <position position="225"/>
    </location>
    <ligand>
        <name>Zn(2+)</name>
        <dbReference type="ChEBI" id="CHEBI:29105"/>
        <label>1</label>
    </ligand>
</feature>
<keyword evidence="3 11" id="KW-0479">Metal-binding</keyword>
<sequence>MVSRDWLEKDFYKVLGVAKDAPASDIKKAYRKLARDLHPDYNPGDDQAEERFKEVSEAYSVLSDERQRREYDEMRSLMGAGAFRRGARMGEGGSPFDFEDLMAQARASASGFGGGGGGGLGDLFGSFFGGNRRRGPAKGRDVETSVELDFTDSVNGITLPLRLRSPGECDTCHGSGARPGTTPQTCPTCMGAGVRTVNQGTFSLSEPCRDCDGVGTIITDKCPECHGTGGVTKTRSITVRIPPGVRNGQRIRLAGRGEPGNRGGPAGDLYVLVTVRPHELFSRDGDNLLLTVPVSFSEAALGANLRIPTLDGPVTLRVPPGTPSGRTLRVRNRGVARADGAGGDLLVTIEIDVPTTLSPDARKALEEYAESGPAAPRAHIEQATTPTIG</sequence>
<comment type="function">
    <text evidence="11">Participates actively in the response to hyperosmotic and heat shock by preventing the aggregation of stress-denatured proteins and by disaggregating proteins, also in an autonomous, DnaK-independent fashion. Unfolded proteins bind initially to DnaJ; upon interaction with the DnaJ-bound protein, DnaK hydrolyzes its bound ATP, resulting in the formation of a stable complex. GrpE releases ADP from DnaK; ATP binding to DnaK triggers the release of the substrate protein, thus completing the reaction cycle. Several rounds of ATP-dependent interactions between DnaJ, DnaK and GrpE are required for fully efficient folding. Also involved, together with DnaK and GrpE, in the DNA replication of plasmids through activation of initiation proteins.</text>
</comment>
<proteinExistence type="inferred from homology"/>
<dbReference type="GO" id="GO:0005737">
    <property type="term" value="C:cytoplasm"/>
    <property type="evidence" value="ECO:0007669"/>
    <property type="project" value="UniProtKB-SubCell"/>
</dbReference>
<evidence type="ECO:0000259" key="14">
    <source>
        <dbReference type="PROSITE" id="PS50076"/>
    </source>
</evidence>
<dbReference type="Gene3D" id="2.10.230.10">
    <property type="entry name" value="Heat shock protein DnaJ, cysteine-rich domain"/>
    <property type="match status" value="1"/>
</dbReference>
<feature type="repeat" description="CXXCXGXG motif" evidence="11">
    <location>
        <begin position="222"/>
        <end position="229"/>
    </location>
</feature>
<organism evidence="16 17">
    <name type="scientific">Stackebrandtia endophytica</name>
    <dbReference type="NCBI Taxonomy" id="1496996"/>
    <lineage>
        <taxon>Bacteria</taxon>
        <taxon>Bacillati</taxon>
        <taxon>Actinomycetota</taxon>
        <taxon>Actinomycetes</taxon>
        <taxon>Glycomycetales</taxon>
        <taxon>Glycomycetaceae</taxon>
        <taxon>Stackebrandtia</taxon>
    </lineage>
</organism>
<feature type="zinc finger region" description="CR-type" evidence="12">
    <location>
        <begin position="156"/>
        <end position="234"/>
    </location>
</feature>
<feature type="binding site" evidence="11">
    <location>
        <position position="172"/>
    </location>
    <ligand>
        <name>Zn(2+)</name>
        <dbReference type="ChEBI" id="CHEBI:29105"/>
        <label>1</label>
    </ligand>
</feature>
<dbReference type="FunFam" id="2.10.230.10:FF:000002">
    <property type="entry name" value="Molecular chaperone DnaJ"/>
    <property type="match status" value="1"/>
</dbReference>
<keyword evidence="8 11" id="KW-0143">Chaperone</keyword>
<feature type="domain" description="CR-type" evidence="15">
    <location>
        <begin position="156"/>
        <end position="234"/>
    </location>
</feature>
<feature type="binding site" evidence="11">
    <location>
        <position position="222"/>
    </location>
    <ligand>
        <name>Zn(2+)</name>
        <dbReference type="ChEBI" id="CHEBI:29105"/>
        <label>1</label>
    </ligand>
</feature>
<dbReference type="SUPFAM" id="SSF46565">
    <property type="entry name" value="Chaperone J-domain"/>
    <property type="match status" value="1"/>
</dbReference>
<keyword evidence="2 11" id="KW-0235">DNA replication</keyword>
<dbReference type="InterPro" id="IPR012724">
    <property type="entry name" value="DnaJ"/>
</dbReference>
<dbReference type="CDD" id="cd10747">
    <property type="entry name" value="DnaJ_C"/>
    <property type="match status" value="1"/>
</dbReference>
<keyword evidence="6 11" id="KW-0862">Zinc</keyword>
<evidence type="ECO:0000256" key="8">
    <source>
        <dbReference type="ARBA" id="ARBA00023186"/>
    </source>
</evidence>
<feature type="repeat" description="CXXCXGXG motif" evidence="11">
    <location>
        <begin position="186"/>
        <end position="193"/>
    </location>
</feature>
<evidence type="ECO:0000256" key="11">
    <source>
        <dbReference type="HAMAP-Rule" id="MF_01152"/>
    </source>
</evidence>
<dbReference type="GO" id="GO:0031072">
    <property type="term" value="F:heat shock protein binding"/>
    <property type="evidence" value="ECO:0007669"/>
    <property type="project" value="InterPro"/>
</dbReference>
<reference evidence="16 17" key="1">
    <citation type="submission" date="2019-06" db="EMBL/GenBank/DDBJ databases">
        <title>Sequencing the genomes of 1000 actinobacteria strains.</title>
        <authorList>
            <person name="Klenk H.-P."/>
        </authorList>
    </citation>
    <scope>NUCLEOTIDE SEQUENCE [LARGE SCALE GENOMIC DNA]</scope>
    <source>
        <strain evidence="16 17">DSM 45928</strain>
    </source>
</reference>
<dbReference type="GO" id="GO:0008270">
    <property type="term" value="F:zinc ion binding"/>
    <property type="evidence" value="ECO:0007669"/>
    <property type="project" value="UniProtKB-UniRule"/>
</dbReference>
<dbReference type="PRINTS" id="PR00625">
    <property type="entry name" value="JDOMAIN"/>
</dbReference>
<feature type="binding site" evidence="11">
    <location>
        <position position="169"/>
    </location>
    <ligand>
        <name>Zn(2+)</name>
        <dbReference type="ChEBI" id="CHEBI:29105"/>
        <label>1</label>
    </ligand>
</feature>
<dbReference type="Pfam" id="PF00226">
    <property type="entry name" value="DnaJ"/>
    <property type="match status" value="1"/>
</dbReference>
<dbReference type="GO" id="GO:0051082">
    <property type="term" value="F:unfolded protein binding"/>
    <property type="evidence" value="ECO:0007669"/>
    <property type="project" value="UniProtKB-UniRule"/>
</dbReference>
<dbReference type="SMART" id="SM00271">
    <property type="entry name" value="DnaJ"/>
    <property type="match status" value="1"/>
</dbReference>
<evidence type="ECO:0000256" key="5">
    <source>
        <dbReference type="ARBA" id="ARBA00022771"/>
    </source>
</evidence>
<comment type="subcellular location">
    <subcellularLocation>
        <location evidence="11">Cytoplasm</location>
    </subcellularLocation>
</comment>
<evidence type="ECO:0000256" key="13">
    <source>
        <dbReference type="SAM" id="MobiDB-lite"/>
    </source>
</evidence>
<feature type="binding site" evidence="11">
    <location>
        <position position="186"/>
    </location>
    <ligand>
        <name>Zn(2+)</name>
        <dbReference type="ChEBI" id="CHEBI:29105"/>
        <label>2</label>
    </ligand>
</feature>
<evidence type="ECO:0000256" key="1">
    <source>
        <dbReference type="ARBA" id="ARBA00022490"/>
    </source>
</evidence>
<dbReference type="GO" id="GO:0009408">
    <property type="term" value="P:response to heat"/>
    <property type="evidence" value="ECO:0007669"/>
    <property type="project" value="InterPro"/>
</dbReference>
<evidence type="ECO:0000256" key="7">
    <source>
        <dbReference type="ARBA" id="ARBA00023016"/>
    </source>
</evidence>
<dbReference type="HAMAP" id="MF_01152">
    <property type="entry name" value="DnaJ"/>
    <property type="match status" value="1"/>
</dbReference>
<dbReference type="FunFam" id="2.60.260.20:FF:000005">
    <property type="entry name" value="Chaperone protein dnaJ 1, mitochondrial"/>
    <property type="match status" value="1"/>
</dbReference>
<dbReference type="InterPro" id="IPR002939">
    <property type="entry name" value="DnaJ_C"/>
</dbReference>
<evidence type="ECO:0000313" key="17">
    <source>
        <dbReference type="Proteomes" id="UP000317043"/>
    </source>
</evidence>
<feature type="domain" description="J" evidence="14">
    <location>
        <begin position="10"/>
        <end position="75"/>
    </location>
</feature>
<accession>A0A543AXF6</accession>
<keyword evidence="4 11" id="KW-0677">Repeat</keyword>
<evidence type="ECO:0000256" key="6">
    <source>
        <dbReference type="ARBA" id="ARBA00022833"/>
    </source>
</evidence>
<dbReference type="InParanoid" id="A0A543AXF6"/>
<dbReference type="SUPFAM" id="SSF57938">
    <property type="entry name" value="DnaJ/Hsp40 cysteine-rich domain"/>
    <property type="match status" value="1"/>
</dbReference>
<comment type="caution">
    <text evidence="16">The sequence shown here is derived from an EMBL/GenBank/DDBJ whole genome shotgun (WGS) entry which is preliminary data.</text>
</comment>
<feature type="binding site" evidence="11">
    <location>
        <position position="208"/>
    </location>
    <ligand>
        <name>Zn(2+)</name>
        <dbReference type="ChEBI" id="CHEBI:29105"/>
        <label>2</label>
    </ligand>
</feature>
<dbReference type="GO" id="GO:0042026">
    <property type="term" value="P:protein refolding"/>
    <property type="evidence" value="ECO:0007669"/>
    <property type="project" value="TreeGrafter"/>
</dbReference>
<dbReference type="Proteomes" id="UP000317043">
    <property type="component" value="Unassembled WGS sequence"/>
</dbReference>
<dbReference type="OrthoDB" id="9779889at2"/>
<dbReference type="PANTHER" id="PTHR43096">
    <property type="entry name" value="DNAJ HOMOLOG 1, MITOCHONDRIAL-RELATED"/>
    <property type="match status" value="1"/>
</dbReference>
<evidence type="ECO:0000256" key="2">
    <source>
        <dbReference type="ARBA" id="ARBA00022705"/>
    </source>
</evidence>
<protein>
    <recommendedName>
        <fullName evidence="10 11">Chaperone protein DnaJ</fullName>
    </recommendedName>
</protein>
<dbReference type="AlphaFoldDB" id="A0A543AXF6"/>
<evidence type="ECO:0000256" key="9">
    <source>
        <dbReference type="ARBA" id="ARBA00061004"/>
    </source>
</evidence>
<evidence type="ECO:0000256" key="10">
    <source>
        <dbReference type="ARBA" id="ARBA00067609"/>
    </source>
</evidence>
<dbReference type="Gene3D" id="1.10.287.110">
    <property type="entry name" value="DnaJ domain"/>
    <property type="match status" value="1"/>
</dbReference>
<dbReference type="InterPro" id="IPR036869">
    <property type="entry name" value="J_dom_sf"/>
</dbReference>
<feature type="region of interest" description="Disordered" evidence="13">
    <location>
        <begin position="368"/>
        <end position="389"/>
    </location>
</feature>
<dbReference type="NCBIfam" id="TIGR02349">
    <property type="entry name" value="DnaJ_bact"/>
    <property type="match status" value="1"/>
</dbReference>
<dbReference type="PANTHER" id="PTHR43096:SF54">
    <property type="entry name" value="CHAPERONE PROTEIN DNAJ 1"/>
    <property type="match status" value="1"/>
</dbReference>
<evidence type="ECO:0000256" key="12">
    <source>
        <dbReference type="PROSITE-ProRule" id="PRU00546"/>
    </source>
</evidence>
<comment type="subunit">
    <text evidence="11">Homodimer.</text>
</comment>
<dbReference type="InterPro" id="IPR008971">
    <property type="entry name" value="HSP40/DnaJ_pept-bd"/>
</dbReference>
<dbReference type="Pfam" id="PF00684">
    <property type="entry name" value="DnaJ_CXXCXGXG"/>
    <property type="match status" value="1"/>
</dbReference>
<evidence type="ECO:0000313" key="16">
    <source>
        <dbReference type="EMBL" id="TQL77255.1"/>
    </source>
</evidence>
<dbReference type="InterPro" id="IPR001623">
    <property type="entry name" value="DnaJ_domain"/>
</dbReference>
<dbReference type="PROSITE" id="PS51188">
    <property type="entry name" value="ZF_CR"/>
    <property type="match status" value="1"/>
</dbReference>
<feature type="repeat" description="CXXCXGXG motif" evidence="11">
    <location>
        <begin position="208"/>
        <end position="215"/>
    </location>
</feature>
<dbReference type="GO" id="GO:0005524">
    <property type="term" value="F:ATP binding"/>
    <property type="evidence" value="ECO:0007669"/>
    <property type="project" value="InterPro"/>
</dbReference>
<keyword evidence="5 11" id="KW-0863">Zinc-finger</keyword>
<dbReference type="PROSITE" id="PS00636">
    <property type="entry name" value="DNAJ_1"/>
    <property type="match status" value="1"/>
</dbReference>
<dbReference type="CDD" id="cd10719">
    <property type="entry name" value="DnaJ_zf"/>
    <property type="match status" value="1"/>
</dbReference>
<comment type="cofactor">
    <cofactor evidence="11">
        <name>Zn(2+)</name>
        <dbReference type="ChEBI" id="CHEBI:29105"/>
    </cofactor>
    <text evidence="11">Binds 2 Zn(2+) ions per monomer.</text>
</comment>
<dbReference type="CDD" id="cd06257">
    <property type="entry name" value="DnaJ"/>
    <property type="match status" value="1"/>
</dbReference>
<feature type="repeat" description="CXXCXGXG motif" evidence="11">
    <location>
        <begin position="169"/>
        <end position="176"/>
    </location>
</feature>
<dbReference type="PROSITE" id="PS50076">
    <property type="entry name" value="DNAJ_2"/>
    <property type="match status" value="1"/>
</dbReference>
<dbReference type="RefSeq" id="WP_142039865.1">
    <property type="nucleotide sequence ID" value="NZ_JBHTGS010000001.1"/>
</dbReference>
<dbReference type="Gene3D" id="2.60.260.20">
    <property type="entry name" value="Urease metallochaperone UreE, N-terminal domain"/>
    <property type="match status" value="2"/>
</dbReference>
<gene>
    <name evidence="11" type="primary">dnaJ</name>
    <name evidence="16" type="ORF">FB566_2809</name>
</gene>
<keyword evidence="17" id="KW-1185">Reference proteome</keyword>
<keyword evidence="7 11" id="KW-0346">Stress response</keyword>
<dbReference type="NCBIfam" id="NF008035">
    <property type="entry name" value="PRK10767.1"/>
    <property type="match status" value="1"/>
</dbReference>
<dbReference type="InterPro" id="IPR036410">
    <property type="entry name" value="HSP_DnaJ_Cys-rich_dom_sf"/>
</dbReference>
<dbReference type="SUPFAM" id="SSF49493">
    <property type="entry name" value="HSP40/DnaJ peptide-binding domain"/>
    <property type="match status" value="2"/>
</dbReference>
<keyword evidence="1 11" id="KW-0963">Cytoplasm</keyword>
<dbReference type="EMBL" id="VFOW01000001">
    <property type="protein sequence ID" value="TQL77255.1"/>
    <property type="molecule type" value="Genomic_DNA"/>
</dbReference>
<dbReference type="InterPro" id="IPR001305">
    <property type="entry name" value="HSP_DnaJ_Cys-rich_dom"/>
</dbReference>
<feature type="binding site" evidence="11">
    <location>
        <position position="211"/>
    </location>
    <ligand>
        <name>Zn(2+)</name>
        <dbReference type="ChEBI" id="CHEBI:29105"/>
        <label>2</label>
    </ligand>
</feature>
<dbReference type="FunCoup" id="A0A543AXF6">
    <property type="interactions" value="6"/>
</dbReference>
<comment type="similarity">
    <text evidence="9 11">Belongs to the DnaJ family.</text>
</comment>
<dbReference type="InterPro" id="IPR018253">
    <property type="entry name" value="DnaJ_domain_CS"/>
</dbReference>
<evidence type="ECO:0000259" key="15">
    <source>
        <dbReference type="PROSITE" id="PS51188"/>
    </source>
</evidence>
<name>A0A543AXF6_9ACTN</name>
<dbReference type="Pfam" id="PF01556">
    <property type="entry name" value="DnaJ_C"/>
    <property type="match status" value="1"/>
</dbReference>
<dbReference type="GO" id="GO:0006260">
    <property type="term" value="P:DNA replication"/>
    <property type="evidence" value="ECO:0007669"/>
    <property type="project" value="UniProtKB-KW"/>
</dbReference>
<comment type="domain">
    <text evidence="11">The J domain is necessary and sufficient to stimulate DnaK ATPase activity. Zinc center 1 plays an important role in the autonomous, DnaK-independent chaperone activity of DnaJ. Zinc center 2 is essential for interaction with DnaK and for DnaJ activity.</text>
</comment>
<evidence type="ECO:0000256" key="3">
    <source>
        <dbReference type="ARBA" id="ARBA00022723"/>
    </source>
</evidence>
<evidence type="ECO:0000256" key="4">
    <source>
        <dbReference type="ARBA" id="ARBA00022737"/>
    </source>
</evidence>
<feature type="binding site" evidence="11">
    <location>
        <position position="189"/>
    </location>
    <ligand>
        <name>Zn(2+)</name>
        <dbReference type="ChEBI" id="CHEBI:29105"/>
        <label>2</label>
    </ligand>
</feature>